<protein>
    <submittedName>
        <fullName evidence="1">Uncharacterized protein</fullName>
    </submittedName>
</protein>
<reference evidence="1 2" key="1">
    <citation type="submission" date="2019-03" db="EMBL/GenBank/DDBJ databases">
        <title>Single cell metagenomics reveals metabolic interactions within the superorganism composed of flagellate Streblomastix strix and complex community of Bacteroidetes bacteria on its surface.</title>
        <authorList>
            <person name="Treitli S.C."/>
            <person name="Kolisko M."/>
            <person name="Husnik F."/>
            <person name="Keeling P."/>
            <person name="Hampl V."/>
        </authorList>
    </citation>
    <scope>NUCLEOTIDE SEQUENCE [LARGE SCALE GENOMIC DNA]</scope>
    <source>
        <strain evidence="1">ST1C</strain>
    </source>
</reference>
<dbReference type="AlphaFoldDB" id="A0A5J4U018"/>
<dbReference type="Proteomes" id="UP000324800">
    <property type="component" value="Unassembled WGS sequence"/>
</dbReference>
<sequence length="225" mass="24708">SFEYSGLKVLDLHYVTSITYEICSFRGVGVTKLDHSAMRAGATMTNPGHWAWDSSSLQTIIFPASYVPSYGFRSLNSLTSVYWGTETPSLLNVVPSVSHVSNAIYGNVLNTLYYTKLTGAAVPGYSNQYRLAGTYLPSMYGTTAGVKAASTVGRDFKIFTTTDYEFVISTIYKKTATDIKIDADVSGGYETYKHAVLMRRLTNSTSLVTPTPRNEHISQVILVTQ</sequence>
<feature type="non-terminal residue" evidence="1">
    <location>
        <position position="1"/>
    </location>
</feature>
<proteinExistence type="predicted"/>
<dbReference type="EMBL" id="SNRW01022685">
    <property type="protein sequence ID" value="KAA6363613.1"/>
    <property type="molecule type" value="Genomic_DNA"/>
</dbReference>
<evidence type="ECO:0000313" key="1">
    <source>
        <dbReference type="EMBL" id="KAA6363613.1"/>
    </source>
</evidence>
<name>A0A5J4U018_9EUKA</name>
<gene>
    <name evidence="1" type="ORF">EZS28_040859</name>
</gene>
<organism evidence="1 2">
    <name type="scientific">Streblomastix strix</name>
    <dbReference type="NCBI Taxonomy" id="222440"/>
    <lineage>
        <taxon>Eukaryota</taxon>
        <taxon>Metamonada</taxon>
        <taxon>Preaxostyla</taxon>
        <taxon>Oxymonadida</taxon>
        <taxon>Streblomastigidae</taxon>
        <taxon>Streblomastix</taxon>
    </lineage>
</organism>
<accession>A0A5J4U018</accession>
<comment type="caution">
    <text evidence="1">The sequence shown here is derived from an EMBL/GenBank/DDBJ whole genome shotgun (WGS) entry which is preliminary data.</text>
</comment>
<evidence type="ECO:0000313" key="2">
    <source>
        <dbReference type="Proteomes" id="UP000324800"/>
    </source>
</evidence>